<name>A0ABN8JIW5_9HYPH</name>
<dbReference type="EMBL" id="CAKXZT010000101">
    <property type="protein sequence ID" value="CAH2398107.1"/>
    <property type="molecule type" value="Genomic_DNA"/>
</dbReference>
<evidence type="ECO:0000313" key="1">
    <source>
        <dbReference type="EMBL" id="CAH2398107.1"/>
    </source>
</evidence>
<dbReference type="Proteomes" id="UP001153050">
    <property type="component" value="Unassembled WGS sequence"/>
</dbReference>
<reference evidence="1 2" key="1">
    <citation type="submission" date="2022-03" db="EMBL/GenBank/DDBJ databases">
        <authorList>
            <person name="Brunel B."/>
        </authorList>
    </citation>
    <scope>NUCLEOTIDE SEQUENCE [LARGE SCALE GENOMIC DNA]</scope>
    <source>
        <strain evidence="1">STM5069sample</strain>
    </source>
</reference>
<proteinExistence type="predicted"/>
<keyword evidence="2" id="KW-1185">Reference proteome</keyword>
<protein>
    <recommendedName>
        <fullName evidence="3">Transposase DDE domain-containing protein</fullName>
    </recommendedName>
</protein>
<comment type="caution">
    <text evidence="1">The sequence shown here is derived from an EMBL/GenBank/DDBJ whole genome shotgun (WGS) entry which is preliminary data.</text>
</comment>
<evidence type="ECO:0000313" key="2">
    <source>
        <dbReference type="Proteomes" id="UP001153050"/>
    </source>
</evidence>
<accession>A0ABN8JIW5</accession>
<organism evidence="1 2">
    <name type="scientific">Mesorhizobium escarrei</name>
    <dbReference type="NCBI Taxonomy" id="666018"/>
    <lineage>
        <taxon>Bacteria</taxon>
        <taxon>Pseudomonadati</taxon>
        <taxon>Pseudomonadota</taxon>
        <taxon>Alphaproteobacteria</taxon>
        <taxon>Hyphomicrobiales</taxon>
        <taxon>Phyllobacteriaceae</taxon>
        <taxon>Mesorhizobium</taxon>
    </lineage>
</organism>
<gene>
    <name evidence="1" type="ORF">MES5069_190071</name>
</gene>
<sequence length="91" mass="9971">MPKRFKAAADLRCKCTKSSAGKRERARLADLGRLVKVHFGRRGPRLTGTAEEKMPLFPRRHATCHLAIALINALLHEGLATSAPNSIDILA</sequence>
<evidence type="ECO:0008006" key="3">
    <source>
        <dbReference type="Google" id="ProtNLM"/>
    </source>
</evidence>